<organism evidence="1 2">
    <name type="scientific">Treponema primitia (strain ATCC BAA-887 / DSM 12427 / ZAS-2)</name>
    <dbReference type="NCBI Taxonomy" id="545694"/>
    <lineage>
        <taxon>Bacteria</taxon>
        <taxon>Pseudomonadati</taxon>
        <taxon>Spirochaetota</taxon>
        <taxon>Spirochaetia</taxon>
        <taxon>Spirochaetales</taxon>
        <taxon>Treponemataceae</taxon>
        <taxon>Treponema</taxon>
    </lineage>
</organism>
<gene>
    <name evidence="1" type="ordered locus">TREPR_0752</name>
</gene>
<dbReference type="EMBL" id="CP001843">
    <property type="protein sequence ID" value="AEF85162.1"/>
    <property type="molecule type" value="Genomic_DNA"/>
</dbReference>
<accession>F5YJD7</accession>
<keyword evidence="2" id="KW-1185">Reference proteome</keyword>
<dbReference type="AlphaFoldDB" id="F5YJD7"/>
<proteinExistence type="predicted"/>
<evidence type="ECO:0000313" key="1">
    <source>
        <dbReference type="EMBL" id="AEF85162.1"/>
    </source>
</evidence>
<dbReference type="KEGG" id="tpi:TREPR_0752"/>
<dbReference type="HOGENOM" id="CLU_3067366_0_0_12"/>
<reference evidence="1 2" key="2">
    <citation type="journal article" date="2011" name="ISME J.">
        <title>RNA-seq reveals cooperative metabolic interactions between two termite-gut spirochete species in co-culture.</title>
        <authorList>
            <person name="Rosenthal A.Z."/>
            <person name="Matson E.G."/>
            <person name="Eldar A."/>
            <person name="Leadbetter J.R."/>
        </authorList>
    </citation>
    <scope>NUCLEOTIDE SEQUENCE [LARGE SCALE GENOMIC DNA]</scope>
    <source>
        <strain evidence="2">ATCC BAA-887 / DSM 12427 / ZAS-2</strain>
    </source>
</reference>
<dbReference type="Proteomes" id="UP000009223">
    <property type="component" value="Chromosome"/>
</dbReference>
<reference evidence="2" key="1">
    <citation type="submission" date="2009-12" db="EMBL/GenBank/DDBJ databases">
        <title>Complete sequence of Treponema primitia strain ZAS-2.</title>
        <authorList>
            <person name="Tetu S.G."/>
            <person name="Matson E."/>
            <person name="Ren Q."/>
            <person name="Seshadri R."/>
            <person name="Elbourne L."/>
            <person name="Hassan K.A."/>
            <person name="Durkin A."/>
            <person name="Radune D."/>
            <person name="Mohamoud Y."/>
            <person name="Shay R."/>
            <person name="Jin S."/>
            <person name="Zhang X."/>
            <person name="Lucey K."/>
            <person name="Ballor N.R."/>
            <person name="Ottesen E."/>
            <person name="Rosenthal R."/>
            <person name="Allen A."/>
            <person name="Leadbetter J.R."/>
            <person name="Paulsen I.T."/>
        </authorList>
    </citation>
    <scope>NUCLEOTIDE SEQUENCE [LARGE SCALE GENOMIC DNA]</scope>
    <source>
        <strain evidence="2">ATCC BAA-887 / DSM 12427 / ZAS-2</strain>
    </source>
</reference>
<dbReference type="STRING" id="545694.TREPR_0752"/>
<sequence>MSGPCLPVSGLRPTHSFTMAGSQRGKWLSASCQWQSGASEQGAPSPIESTIIP</sequence>
<evidence type="ECO:0000313" key="2">
    <source>
        <dbReference type="Proteomes" id="UP000009223"/>
    </source>
</evidence>
<dbReference type="RefSeq" id="WP_015709285.1">
    <property type="nucleotide sequence ID" value="NC_015578.1"/>
</dbReference>
<protein>
    <submittedName>
        <fullName evidence="1">Uncharacterized protein</fullName>
    </submittedName>
</protein>
<name>F5YJD7_TREPZ</name>